<evidence type="ECO:0000313" key="3">
    <source>
        <dbReference type="EMBL" id="ORX50292.1"/>
    </source>
</evidence>
<feature type="transmembrane region" description="Helical" evidence="2">
    <location>
        <begin position="86"/>
        <end position="111"/>
    </location>
</feature>
<dbReference type="PANTHER" id="PTHR31600:SF2">
    <property type="entry name" value="GAMETE ENRICHED GENE 10 PROTEIN-RELATED"/>
    <property type="match status" value="1"/>
</dbReference>
<organism evidence="3 4">
    <name type="scientific">Piromyces finnis</name>
    <dbReference type="NCBI Taxonomy" id="1754191"/>
    <lineage>
        <taxon>Eukaryota</taxon>
        <taxon>Fungi</taxon>
        <taxon>Fungi incertae sedis</taxon>
        <taxon>Chytridiomycota</taxon>
        <taxon>Chytridiomycota incertae sedis</taxon>
        <taxon>Neocallimastigomycetes</taxon>
        <taxon>Neocallimastigales</taxon>
        <taxon>Neocallimastigaceae</taxon>
        <taxon>Piromyces</taxon>
    </lineage>
</organism>
<feature type="transmembrane region" description="Helical" evidence="2">
    <location>
        <begin position="1300"/>
        <end position="1322"/>
    </location>
</feature>
<feature type="compositionally biased region" description="Acidic residues" evidence="1">
    <location>
        <begin position="539"/>
        <end position="550"/>
    </location>
</feature>
<reference evidence="3 4" key="2">
    <citation type="submission" date="2016-08" db="EMBL/GenBank/DDBJ databases">
        <title>Pervasive Adenine N6-methylation of Active Genes in Fungi.</title>
        <authorList>
            <consortium name="DOE Joint Genome Institute"/>
            <person name="Mondo S.J."/>
            <person name="Dannebaum R.O."/>
            <person name="Kuo R.C."/>
            <person name="Labutti K."/>
            <person name="Haridas S."/>
            <person name="Kuo A."/>
            <person name="Salamov A."/>
            <person name="Ahrendt S.R."/>
            <person name="Lipzen A."/>
            <person name="Sullivan W."/>
            <person name="Andreopoulos W.B."/>
            <person name="Clum A."/>
            <person name="Lindquist E."/>
            <person name="Daum C."/>
            <person name="Ramamoorthy G.K."/>
            <person name="Gryganskyi A."/>
            <person name="Culley D."/>
            <person name="Magnuson J.K."/>
            <person name="James T.Y."/>
            <person name="O'Malley M.A."/>
            <person name="Stajich J.E."/>
            <person name="Spatafora J.W."/>
            <person name="Visel A."/>
            <person name="Grigoriev I.V."/>
        </authorList>
    </citation>
    <scope>NUCLEOTIDE SEQUENCE [LARGE SCALE GENOMIC DNA]</scope>
    <source>
        <strain evidence="4">finn</strain>
    </source>
</reference>
<feature type="transmembrane region" description="Helical" evidence="2">
    <location>
        <begin position="1083"/>
        <end position="1101"/>
    </location>
</feature>
<evidence type="ECO:0000313" key="4">
    <source>
        <dbReference type="Proteomes" id="UP000193719"/>
    </source>
</evidence>
<feature type="transmembrane region" description="Helical" evidence="2">
    <location>
        <begin position="298"/>
        <end position="318"/>
    </location>
</feature>
<feature type="transmembrane region" description="Helical" evidence="2">
    <location>
        <begin position="795"/>
        <end position="816"/>
    </location>
</feature>
<dbReference type="STRING" id="1754191.A0A1Y1V9F7"/>
<comment type="caution">
    <text evidence="3">The sequence shown here is derived from an EMBL/GenBank/DDBJ whole genome shotgun (WGS) entry which is preliminary data.</text>
</comment>
<feature type="transmembrane region" description="Helical" evidence="2">
    <location>
        <begin position="170"/>
        <end position="194"/>
    </location>
</feature>
<keyword evidence="2" id="KW-1133">Transmembrane helix</keyword>
<feature type="transmembrane region" description="Helical" evidence="2">
    <location>
        <begin position="215"/>
        <end position="232"/>
    </location>
</feature>
<protein>
    <submittedName>
        <fullName evidence="3">Uncharacterized protein</fullName>
    </submittedName>
</protein>
<keyword evidence="2" id="KW-0812">Transmembrane</keyword>
<feature type="transmembrane region" description="Helical" evidence="2">
    <location>
        <begin position="37"/>
        <end position="58"/>
    </location>
</feature>
<feature type="compositionally biased region" description="Basic and acidic residues" evidence="1">
    <location>
        <begin position="551"/>
        <end position="574"/>
    </location>
</feature>
<feature type="region of interest" description="Disordered" evidence="1">
    <location>
        <begin position="516"/>
        <end position="579"/>
    </location>
</feature>
<feature type="transmembrane region" description="Helical" evidence="2">
    <location>
        <begin position="238"/>
        <end position="254"/>
    </location>
</feature>
<feature type="transmembrane region" description="Helical" evidence="2">
    <location>
        <begin position="131"/>
        <end position="150"/>
    </location>
</feature>
<keyword evidence="2" id="KW-0472">Membrane</keyword>
<evidence type="ECO:0000256" key="2">
    <source>
        <dbReference type="SAM" id="Phobius"/>
    </source>
</evidence>
<gene>
    <name evidence="3" type="ORF">BCR36DRAFT_57982</name>
</gene>
<dbReference type="PANTHER" id="PTHR31600">
    <property type="entry name" value="TINY MACROCYSTS PROTEIN B-RELATED"/>
    <property type="match status" value="1"/>
</dbReference>
<accession>A0A1Y1V9F7</accession>
<feature type="compositionally biased region" description="Basic and acidic residues" evidence="1">
    <location>
        <begin position="382"/>
        <end position="394"/>
    </location>
</feature>
<name>A0A1Y1V9F7_9FUNG</name>
<feature type="region of interest" description="Disordered" evidence="1">
    <location>
        <begin position="373"/>
        <end position="416"/>
    </location>
</feature>
<feature type="transmembrane region" description="Helical" evidence="2">
    <location>
        <begin position="989"/>
        <end position="1014"/>
    </location>
</feature>
<feature type="transmembrane region" description="Helical" evidence="2">
    <location>
        <begin position="275"/>
        <end position="292"/>
    </location>
</feature>
<proteinExistence type="predicted"/>
<feature type="compositionally biased region" description="Acidic residues" evidence="1">
    <location>
        <begin position="396"/>
        <end position="407"/>
    </location>
</feature>
<keyword evidence="4" id="KW-1185">Reference proteome</keyword>
<sequence>MNAKNSNQLLYDDQSYIKKKINALYALMFTVSSRTKLHPIISCILIFLEDVQLIYYAVYNKSIINLYENIRNIITFVAFDNVNYQFFLYCNTGLELLIIALSLIIAIYVLFVPSSKYKENIVIKCLRIFTVLLYTVLFPVCCHLFAKSLIPKDGKLYDYPDVPYFGNNIMLFALKIISFICFLFLQLCILPFIFVNPTPFKKNNSLCQSYSFITFKYNCIIISFSFLTLILKTYLEKISSYICILLFLMMLFLLSDFLNSQPFYNIYLNMTRSSTWIMFISLCLVNLISYLFGHDKPFFGVLLIIIGICSFFVGLFICKIKFKKHIEGIYKRFKQKKIEDRLRYKRENGIESSNDSEEGKSLEEKEDNLISVDSYDSSENSSNKENKKSDKIELSSEGESEEYENNSENESVSDNFQLNDRISEKISSFGEIRDIIDTNVLNEPVIVFNNFNELELACRFIRTNETNEAFQLMKELYEESIKQYKKDPYLYTYYAYYLLYISERTSKDDDNTIKKVKEDSDSIDEGSFEGSGDSYITSDDNEDSSNEEDEDKNKDENEDKNENENDNDNEKDKNNIIYNEDNNNPDNLLSKALAGKLNFLGKYFVRYLFFEIREKKKEEKDYYKKEALELLVNLQRNAVEEHVTILNLLKKFFTNIKYLNSNRSNNENFDIDQYLELIYNLKKKTLKLYQNLISKYPDEKSTYQLYTLFMTEIINQSDVDKSMLSEGDSFMELNASEEKKDNKKKSRYAGSVSSFGVSVAGGSSFGADTESKRKKILKKNMIHTFTDKSRKISKFIISMISIIFILFIVSSFYGIIHISNFNKEIKNIQIIEDINFSVHRLMRFTRLYGFSLLLKSEDEYQNNIQQIESTLDVMEDSYLPILKRYSLKPPSNNPIIMYSVDNNSGKTESKYVHLNGYELMRKIIVWGRGIAQTSIDEWNQRIDSGENILLDYKFRTLENNYQEYFYNVFKETMDDIYNDKISSQNNQIYVIYVLTGFLIILSLIVNFLGITPLYNNNKNLHKKTLTMFKYLSKSSLNDIISKFEDGIESISEMFDIDFDNKKKKTDSWKIAVFIQNINKYKGFIINILLLGSTLLLSLPIISKDESIINNLNYNLSVGDRKVMALNINVYQYETLLRDIKLFTPGTAESFLNKEINKLENIQLMIYSGQLGMTSTTKMRYLDSILIDQKCRLDDDICESLEESIIIDVTKTVVKFGLNELIEEYIDKAKSTLHKSQIRDIKNEENIYGSIATLNNEFLLECFGNANFLFQHKVIDHLIAGLIKFDNILYENLFQSMKTTLYNLILIIICGIILIILSLIISLRAIRKTSETLNELVNMIFVVPTSSVNMIPQFKRFIETGSFEEE</sequence>
<reference evidence="3 4" key="1">
    <citation type="submission" date="2016-08" db="EMBL/GenBank/DDBJ databases">
        <title>Genomes of anaerobic fungi encode conserved fungal cellulosomes for biomass hydrolysis.</title>
        <authorList>
            <consortium name="DOE Joint Genome Institute"/>
            <person name="Haitjema C.H."/>
            <person name="Gilmore S.P."/>
            <person name="Henske J.K."/>
            <person name="Solomon K.V."/>
            <person name="De Groot R."/>
            <person name="Kuo A."/>
            <person name="Mondo S.J."/>
            <person name="Salamov A.A."/>
            <person name="Labutti K."/>
            <person name="Zhao Z."/>
            <person name="Chiniquy J."/>
            <person name="Barry K."/>
            <person name="Brewer H.M."/>
            <person name="Purvine S.O."/>
            <person name="Wright A.T."/>
            <person name="Boxma B."/>
            <person name="Van Alen T."/>
            <person name="Hackstein J.H."/>
            <person name="Baker S.E."/>
            <person name="Grigoriev I.V."/>
            <person name="O'Malley M.A."/>
        </authorList>
    </citation>
    <scope>NUCLEOTIDE SEQUENCE [LARGE SCALE GENOMIC DNA]</scope>
    <source>
        <strain evidence="4">finn</strain>
    </source>
</reference>
<dbReference type="EMBL" id="MCFH01000021">
    <property type="protein sequence ID" value="ORX50292.1"/>
    <property type="molecule type" value="Genomic_DNA"/>
</dbReference>
<dbReference type="OrthoDB" id="2156462at2759"/>
<dbReference type="InterPro" id="IPR052994">
    <property type="entry name" value="Tiny_macrocysts_regulators"/>
</dbReference>
<evidence type="ECO:0000256" key="1">
    <source>
        <dbReference type="SAM" id="MobiDB-lite"/>
    </source>
</evidence>
<dbReference type="Proteomes" id="UP000193719">
    <property type="component" value="Unassembled WGS sequence"/>
</dbReference>